<proteinExistence type="predicted"/>
<evidence type="ECO:0000313" key="1">
    <source>
        <dbReference type="EMBL" id="ELQ39230.1"/>
    </source>
</evidence>
<name>A0AA97NZG6_PYRO3</name>
<dbReference type="EMBL" id="JH793827">
    <property type="protein sequence ID" value="ELQ39230.1"/>
    <property type="molecule type" value="Genomic_DNA"/>
</dbReference>
<dbReference type="Proteomes" id="UP000011086">
    <property type="component" value="Unassembled WGS sequence"/>
</dbReference>
<sequence length="63" mass="7248">MDTGTVSGQYHYMYVLSLLQSRARFGNSAPIHQHQAESITPNRLAVLTRLRVVFWFDLGGRQR</sequence>
<protein>
    <submittedName>
        <fullName evidence="1">Uncharacterized protein</fullName>
    </submittedName>
</protein>
<gene>
    <name evidence="1" type="ORF">OOU_Y34scaffold00511g20</name>
</gene>
<reference evidence="1" key="1">
    <citation type="journal article" date="2012" name="PLoS Genet.">
        <title>Comparative analysis of the genomes of two field isolates of the rice blast fungus Magnaporthe oryzae.</title>
        <authorList>
            <person name="Xue M."/>
            <person name="Yang J."/>
            <person name="Li Z."/>
            <person name="Hu S."/>
            <person name="Yao N."/>
            <person name="Dean R.A."/>
            <person name="Zhao W."/>
            <person name="Shen M."/>
            <person name="Zhang H."/>
            <person name="Li C."/>
            <person name="Liu L."/>
            <person name="Cao L."/>
            <person name="Xu X."/>
            <person name="Xing Y."/>
            <person name="Hsiang T."/>
            <person name="Zhang Z."/>
            <person name="Xu J.R."/>
            <person name="Peng Y.L."/>
        </authorList>
    </citation>
    <scope>NUCLEOTIDE SEQUENCE</scope>
    <source>
        <strain evidence="1">Y34</strain>
    </source>
</reference>
<accession>A0AA97NZG6</accession>
<organism evidence="1">
    <name type="scientific">Pyricularia oryzae (strain Y34)</name>
    <name type="common">Rice blast fungus</name>
    <name type="synonym">Magnaporthe oryzae</name>
    <dbReference type="NCBI Taxonomy" id="1143189"/>
    <lineage>
        <taxon>Eukaryota</taxon>
        <taxon>Fungi</taxon>
        <taxon>Dikarya</taxon>
        <taxon>Ascomycota</taxon>
        <taxon>Pezizomycotina</taxon>
        <taxon>Sordariomycetes</taxon>
        <taxon>Sordariomycetidae</taxon>
        <taxon>Magnaporthales</taxon>
        <taxon>Pyriculariaceae</taxon>
        <taxon>Pyricularia</taxon>
    </lineage>
</organism>
<dbReference type="AlphaFoldDB" id="A0AA97NZG6"/>